<comment type="similarity">
    <text evidence="2">Belongs to the ATPase delta chain family.</text>
</comment>
<reference evidence="9" key="2">
    <citation type="submission" date="2020-08" db="EMBL/GenBank/DDBJ databases">
        <title>Plant Genome Project.</title>
        <authorList>
            <person name="Zhang R.-G."/>
        </authorList>
    </citation>
    <scope>NUCLEOTIDE SEQUENCE</scope>
    <source>
        <strain evidence="9">Huo1</strain>
        <tissue evidence="9">Leaf</tissue>
    </source>
</reference>
<evidence type="ECO:0000256" key="5">
    <source>
        <dbReference type="ARBA" id="ARBA00022781"/>
    </source>
</evidence>
<organism evidence="9">
    <name type="scientific">Salvia splendens</name>
    <name type="common">Scarlet sage</name>
    <dbReference type="NCBI Taxonomy" id="180675"/>
    <lineage>
        <taxon>Eukaryota</taxon>
        <taxon>Viridiplantae</taxon>
        <taxon>Streptophyta</taxon>
        <taxon>Embryophyta</taxon>
        <taxon>Tracheophyta</taxon>
        <taxon>Spermatophyta</taxon>
        <taxon>Magnoliopsida</taxon>
        <taxon>eudicotyledons</taxon>
        <taxon>Gunneridae</taxon>
        <taxon>Pentapetalae</taxon>
        <taxon>asterids</taxon>
        <taxon>lamiids</taxon>
        <taxon>Lamiales</taxon>
        <taxon>Lamiaceae</taxon>
        <taxon>Nepetoideae</taxon>
        <taxon>Mentheae</taxon>
        <taxon>Salviinae</taxon>
        <taxon>Salvia</taxon>
        <taxon>Salvia subgen. Calosphace</taxon>
        <taxon>core Calosphace</taxon>
    </lineage>
</organism>
<dbReference type="Proteomes" id="UP000298416">
    <property type="component" value="Unassembled WGS sequence"/>
</dbReference>
<evidence type="ECO:0000256" key="7">
    <source>
        <dbReference type="ARBA" id="ARBA00023136"/>
    </source>
</evidence>
<comment type="caution">
    <text evidence="9">The sequence shown here is derived from an EMBL/GenBank/DDBJ whole genome shotgun (WGS) entry which is preliminary data.</text>
</comment>
<evidence type="ECO:0000256" key="8">
    <source>
        <dbReference type="ARBA" id="ARBA00023310"/>
    </source>
</evidence>
<evidence type="ECO:0008006" key="11">
    <source>
        <dbReference type="Google" id="ProtNLM"/>
    </source>
</evidence>
<name>A0A8X8XWN4_SALSN</name>
<evidence type="ECO:0000313" key="9">
    <source>
        <dbReference type="EMBL" id="KAG6421845.1"/>
    </source>
</evidence>
<evidence type="ECO:0000256" key="1">
    <source>
        <dbReference type="ARBA" id="ARBA00004370"/>
    </source>
</evidence>
<gene>
    <name evidence="9" type="ORF">SASPL_118404</name>
</gene>
<keyword evidence="6" id="KW-0406">Ion transport</keyword>
<dbReference type="SUPFAM" id="SSF47928">
    <property type="entry name" value="N-terminal domain of the delta subunit of the F1F0-ATP synthase"/>
    <property type="match status" value="1"/>
</dbReference>
<evidence type="ECO:0000313" key="10">
    <source>
        <dbReference type="Proteomes" id="UP000298416"/>
    </source>
</evidence>
<reference evidence="9" key="1">
    <citation type="submission" date="2018-01" db="EMBL/GenBank/DDBJ databases">
        <authorList>
            <person name="Mao J.F."/>
        </authorList>
    </citation>
    <scope>NUCLEOTIDE SEQUENCE</scope>
    <source>
        <strain evidence="9">Huo1</strain>
        <tissue evidence="9">Leaf</tissue>
    </source>
</reference>
<comment type="subcellular location">
    <subcellularLocation>
        <location evidence="1">Membrane</location>
    </subcellularLocation>
</comment>
<protein>
    <recommendedName>
        <fullName evidence="11">F-type H+-transporting ATPase subunit O</fullName>
    </recommendedName>
</protein>
<dbReference type="PANTHER" id="PTHR11910">
    <property type="entry name" value="ATP SYNTHASE DELTA CHAIN"/>
    <property type="match status" value="1"/>
</dbReference>
<dbReference type="GO" id="GO:0016020">
    <property type="term" value="C:membrane"/>
    <property type="evidence" value="ECO:0007669"/>
    <property type="project" value="UniProtKB-SubCell"/>
</dbReference>
<keyword evidence="5" id="KW-0375">Hydrogen ion transport</keyword>
<evidence type="ECO:0000256" key="3">
    <source>
        <dbReference type="ARBA" id="ARBA00011648"/>
    </source>
</evidence>
<dbReference type="InterPro" id="IPR026015">
    <property type="entry name" value="ATP_synth_OSCP/delta_N_sf"/>
</dbReference>
<keyword evidence="8" id="KW-0066">ATP synthesis</keyword>
<dbReference type="Pfam" id="PF00213">
    <property type="entry name" value="OSCP"/>
    <property type="match status" value="1"/>
</dbReference>
<dbReference type="InterPro" id="IPR000711">
    <property type="entry name" value="ATPase_OSCP/dsu"/>
</dbReference>
<dbReference type="AlphaFoldDB" id="A0A8X8XWN4"/>
<dbReference type="PRINTS" id="PR00125">
    <property type="entry name" value="ATPASEDELTA"/>
</dbReference>
<dbReference type="GO" id="GO:0046933">
    <property type="term" value="F:proton-transporting ATP synthase activity, rotational mechanism"/>
    <property type="evidence" value="ECO:0007669"/>
    <property type="project" value="InterPro"/>
</dbReference>
<keyword evidence="7" id="KW-0472">Membrane</keyword>
<evidence type="ECO:0000256" key="4">
    <source>
        <dbReference type="ARBA" id="ARBA00022448"/>
    </source>
</evidence>
<dbReference type="EMBL" id="PNBA02000006">
    <property type="protein sequence ID" value="KAG6421845.1"/>
    <property type="molecule type" value="Genomic_DNA"/>
</dbReference>
<evidence type="ECO:0000256" key="6">
    <source>
        <dbReference type="ARBA" id="ARBA00023065"/>
    </source>
</evidence>
<accession>A0A8X8XWN4</accession>
<comment type="subunit">
    <text evidence="3">F-type ATPases have 2 components, CF(1) - the catalytic core - and CF(0) - the membrane proton channel. CF(1) has five subunits: alpha(3), beta(3), gamma(1), delta(1), epsilon(1). CF(0) has three main subunits: a, b and c.</text>
</comment>
<keyword evidence="10" id="KW-1185">Reference proteome</keyword>
<dbReference type="Gene3D" id="1.10.520.20">
    <property type="entry name" value="N-terminal domain of the delta subunit of the F1F0-ATP synthase"/>
    <property type="match status" value="1"/>
</dbReference>
<evidence type="ECO:0000256" key="2">
    <source>
        <dbReference type="ARBA" id="ARBA00007046"/>
    </source>
</evidence>
<sequence length="185" mass="19850">MAMAMRMRSGLPLLRRALFVESSSAAEGSVASTPVLSGSTFSEVTRSYAAAPDSKQQKVKVPVTMFGVSGNYTSALYIAAVKANVLDKVESELLTLVEASKKSPTFAQFMKDASVTSDTRVKAINDICSQAKFSDITMNFMAVVAEAGRLGHVARMVQRFSELTMAHRGEVKVTVTTVIVSSLLE</sequence>
<keyword evidence="4" id="KW-0813">Transport</keyword>
<proteinExistence type="inferred from homology"/>